<sequence length="117" mass="13244">MGTKAHKRQIVVQTVRLHQVSATQFGGICVFLQQLRAAMPAVTLIVVSPLRKERRVSDSVSNRPSPHPKWKCLLCARRYGGRHSSANSYLGVAESFSYSKTKFHWIPVCEELQLRKP</sequence>
<name>A0A8T0FPZ0_ARGBR</name>
<accession>A0A8T0FPZ0</accession>
<reference evidence="1" key="2">
    <citation type="submission" date="2020-06" db="EMBL/GenBank/DDBJ databases">
        <authorList>
            <person name="Sheffer M."/>
        </authorList>
    </citation>
    <scope>NUCLEOTIDE SEQUENCE</scope>
</reference>
<dbReference type="AlphaFoldDB" id="A0A8T0FPZ0"/>
<evidence type="ECO:0000313" key="1">
    <source>
        <dbReference type="EMBL" id="KAF8791699.1"/>
    </source>
</evidence>
<gene>
    <name evidence="1" type="ORF">HNY73_003392</name>
</gene>
<dbReference type="Proteomes" id="UP000807504">
    <property type="component" value="Unassembled WGS sequence"/>
</dbReference>
<reference evidence="1" key="1">
    <citation type="journal article" date="2020" name="bioRxiv">
        <title>Chromosome-level reference genome of the European wasp spider Argiope bruennichi: a resource for studies on range expansion and evolutionary adaptation.</title>
        <authorList>
            <person name="Sheffer M.M."/>
            <person name="Hoppe A."/>
            <person name="Krehenwinkel H."/>
            <person name="Uhl G."/>
            <person name="Kuss A.W."/>
            <person name="Jensen L."/>
            <person name="Jensen C."/>
            <person name="Gillespie R.G."/>
            <person name="Hoff K.J."/>
            <person name="Prost S."/>
        </authorList>
    </citation>
    <scope>NUCLEOTIDE SEQUENCE</scope>
</reference>
<dbReference type="EMBL" id="JABXBU010000003">
    <property type="protein sequence ID" value="KAF8791699.1"/>
    <property type="molecule type" value="Genomic_DNA"/>
</dbReference>
<proteinExistence type="predicted"/>
<evidence type="ECO:0000313" key="2">
    <source>
        <dbReference type="Proteomes" id="UP000807504"/>
    </source>
</evidence>
<organism evidence="1 2">
    <name type="scientific">Argiope bruennichi</name>
    <name type="common">Wasp spider</name>
    <name type="synonym">Aranea bruennichi</name>
    <dbReference type="NCBI Taxonomy" id="94029"/>
    <lineage>
        <taxon>Eukaryota</taxon>
        <taxon>Metazoa</taxon>
        <taxon>Ecdysozoa</taxon>
        <taxon>Arthropoda</taxon>
        <taxon>Chelicerata</taxon>
        <taxon>Arachnida</taxon>
        <taxon>Araneae</taxon>
        <taxon>Araneomorphae</taxon>
        <taxon>Entelegynae</taxon>
        <taxon>Araneoidea</taxon>
        <taxon>Araneidae</taxon>
        <taxon>Argiope</taxon>
    </lineage>
</organism>
<keyword evidence="2" id="KW-1185">Reference proteome</keyword>
<comment type="caution">
    <text evidence="1">The sequence shown here is derived from an EMBL/GenBank/DDBJ whole genome shotgun (WGS) entry which is preliminary data.</text>
</comment>
<protein>
    <submittedName>
        <fullName evidence="1">Uncharacterized protein</fullName>
    </submittedName>
</protein>